<evidence type="ECO:0000313" key="3">
    <source>
        <dbReference type="EMBL" id="NWW52668.1"/>
    </source>
</evidence>
<dbReference type="GO" id="GO:0051015">
    <property type="term" value="F:actin filament binding"/>
    <property type="evidence" value="ECO:0007669"/>
    <property type="project" value="InterPro"/>
</dbReference>
<accession>A0A7K6NUG8</accession>
<dbReference type="InterPro" id="IPR055297">
    <property type="entry name" value="NEBU/NEBL"/>
</dbReference>
<feature type="non-terminal residue" evidence="3">
    <location>
        <position position="243"/>
    </location>
</feature>
<dbReference type="PANTHER" id="PTHR11039:SF37">
    <property type="entry name" value="NEBULIN"/>
    <property type="match status" value="1"/>
</dbReference>
<name>A0A7K6NUG8_PEDTO</name>
<organism evidence="3 4">
    <name type="scientific">Pedionomus torquatus</name>
    <name type="common">Plains-wanderer</name>
    <dbReference type="NCBI Taxonomy" id="227192"/>
    <lineage>
        <taxon>Eukaryota</taxon>
        <taxon>Metazoa</taxon>
        <taxon>Chordata</taxon>
        <taxon>Craniata</taxon>
        <taxon>Vertebrata</taxon>
        <taxon>Euteleostomi</taxon>
        <taxon>Archelosauria</taxon>
        <taxon>Archosauria</taxon>
        <taxon>Dinosauria</taxon>
        <taxon>Saurischia</taxon>
        <taxon>Theropoda</taxon>
        <taxon>Coelurosauria</taxon>
        <taxon>Aves</taxon>
        <taxon>Neognathae</taxon>
        <taxon>Neoaves</taxon>
        <taxon>Charadriiformes</taxon>
        <taxon>Pedionomidae</taxon>
        <taxon>Pedionomus</taxon>
    </lineage>
</organism>
<dbReference type="SMART" id="SM00227">
    <property type="entry name" value="NEBU"/>
    <property type="match status" value="7"/>
</dbReference>
<keyword evidence="1" id="KW-0677">Repeat</keyword>
<evidence type="ECO:0000256" key="2">
    <source>
        <dbReference type="ARBA" id="ARBA00023203"/>
    </source>
</evidence>
<dbReference type="PRINTS" id="PR00510">
    <property type="entry name" value="NEBULIN"/>
</dbReference>
<dbReference type="AlphaFoldDB" id="A0A7K6NUG8"/>
<keyword evidence="2" id="KW-0009">Actin-binding</keyword>
<dbReference type="GO" id="GO:0030018">
    <property type="term" value="C:Z disc"/>
    <property type="evidence" value="ECO:0007669"/>
    <property type="project" value="InterPro"/>
</dbReference>
<sequence length="243" mass="27991">YREAWDKDKTQISIPSDTPVMLQSKVNALNISNKHYQKAWDEAKAKSYDLRADAIPIKHAKASRDIASEYKYKETHEKQKGHYIGCRTAQEDPKLSWAARAMALQNDRIYRKAYHDSKAQVHIPVDALSVQAAKECQTLVSDVDYRQYLHQWTCLPDQNDVIHARKAYDLQSDNVYKSDLEWLRGIGWLTEGSVDVVKAKKAQELLNERLYRTRPDEVKFTSITDSPDVVQAKINALQLSDVR</sequence>
<dbReference type="Pfam" id="PF00880">
    <property type="entry name" value="Nebulin"/>
    <property type="match status" value="3"/>
</dbReference>
<gene>
    <name evidence="3" type="primary">Neb_7</name>
    <name evidence="3" type="ORF">PEDTOR_R00550</name>
</gene>
<dbReference type="PANTHER" id="PTHR11039">
    <property type="entry name" value="NEBULIN"/>
    <property type="match status" value="1"/>
</dbReference>
<keyword evidence="4" id="KW-1185">Reference proteome</keyword>
<dbReference type="EMBL" id="VZRU01017003">
    <property type="protein sequence ID" value="NWW52668.1"/>
    <property type="molecule type" value="Genomic_DNA"/>
</dbReference>
<dbReference type="InterPro" id="IPR000900">
    <property type="entry name" value="Nebulin_repeat"/>
</dbReference>
<evidence type="ECO:0000313" key="4">
    <source>
        <dbReference type="Proteomes" id="UP000565207"/>
    </source>
</evidence>
<proteinExistence type="predicted"/>
<reference evidence="3 4" key="1">
    <citation type="submission" date="2019-09" db="EMBL/GenBank/DDBJ databases">
        <title>Bird 10,000 Genomes (B10K) Project - Family phase.</title>
        <authorList>
            <person name="Zhang G."/>
        </authorList>
    </citation>
    <scope>NUCLEOTIDE SEQUENCE [LARGE SCALE GENOMIC DNA]</scope>
    <source>
        <strain evidence="3">B10K-DU-029-80</strain>
        <tissue evidence="3">Muscle</tissue>
    </source>
</reference>
<feature type="non-terminal residue" evidence="3">
    <location>
        <position position="1"/>
    </location>
</feature>
<dbReference type="Proteomes" id="UP000565207">
    <property type="component" value="Unassembled WGS sequence"/>
</dbReference>
<evidence type="ECO:0000256" key="1">
    <source>
        <dbReference type="ARBA" id="ARBA00022737"/>
    </source>
</evidence>
<protein>
    <submittedName>
        <fullName evidence="3">NEBU protein</fullName>
    </submittedName>
</protein>
<dbReference type="PROSITE" id="PS51216">
    <property type="entry name" value="NEBULIN"/>
    <property type="match status" value="5"/>
</dbReference>
<dbReference type="GO" id="GO:0071691">
    <property type="term" value="P:cardiac muscle thin filament assembly"/>
    <property type="evidence" value="ECO:0007669"/>
    <property type="project" value="TreeGrafter"/>
</dbReference>
<dbReference type="InterPro" id="IPR013998">
    <property type="entry name" value="Nebulin-like"/>
</dbReference>
<comment type="caution">
    <text evidence="3">The sequence shown here is derived from an EMBL/GenBank/DDBJ whole genome shotgun (WGS) entry which is preliminary data.</text>
</comment>